<dbReference type="RefSeq" id="WP_075613181.1">
    <property type="nucleotide sequence ID" value="NZ_JACIED010000006.1"/>
</dbReference>
<protein>
    <submittedName>
        <fullName evidence="2">Uncharacterized protein</fullName>
    </submittedName>
</protein>
<evidence type="ECO:0000313" key="2">
    <source>
        <dbReference type="EMBL" id="OLP51490.1"/>
    </source>
</evidence>
<dbReference type="Proteomes" id="UP000544107">
    <property type="component" value="Unassembled WGS sequence"/>
</dbReference>
<reference evidence="1 4" key="2">
    <citation type="submission" date="2020-08" db="EMBL/GenBank/DDBJ databases">
        <title>Genomic Encyclopedia of Type Strains, Phase IV (KMG-IV): sequencing the most valuable type-strain genomes for metagenomic binning, comparative biology and taxonomic classification.</title>
        <authorList>
            <person name="Goeker M."/>
        </authorList>
    </citation>
    <scope>NUCLEOTIDE SEQUENCE [LARGE SCALE GENOMIC DNA]</scope>
    <source>
        <strain evidence="1 4">DSM 100021</strain>
    </source>
</reference>
<dbReference type="Proteomes" id="UP000185598">
    <property type="component" value="Unassembled WGS sequence"/>
</dbReference>
<evidence type="ECO:0000313" key="1">
    <source>
        <dbReference type="EMBL" id="MBB4009855.1"/>
    </source>
</evidence>
<dbReference type="OrthoDB" id="8082805at2"/>
<evidence type="ECO:0000313" key="4">
    <source>
        <dbReference type="Proteomes" id="UP000544107"/>
    </source>
</evidence>
<accession>A0A1Q9A9D5</accession>
<evidence type="ECO:0000313" key="3">
    <source>
        <dbReference type="Proteomes" id="UP000185598"/>
    </source>
</evidence>
<comment type="caution">
    <text evidence="2">The sequence shown here is derived from an EMBL/GenBank/DDBJ whole genome shotgun (WGS) entry which is preliminary data.</text>
</comment>
<keyword evidence="3" id="KW-1185">Reference proteome</keyword>
<reference evidence="2 3" key="1">
    <citation type="submission" date="2016-09" db="EMBL/GenBank/DDBJ databases">
        <title>Rhizobium oryziradicis sp. nov., isolated from the root of rice.</title>
        <authorList>
            <person name="Zhao J."/>
            <person name="Zhang X."/>
        </authorList>
    </citation>
    <scope>NUCLEOTIDE SEQUENCE [LARGE SCALE GENOMIC DNA]</scope>
    <source>
        <strain evidence="2 3">14971</strain>
    </source>
</reference>
<organism evidence="2 3">
    <name type="scientific">Allorhizobium taibaishanense</name>
    <dbReference type="NCBI Taxonomy" id="887144"/>
    <lineage>
        <taxon>Bacteria</taxon>
        <taxon>Pseudomonadati</taxon>
        <taxon>Pseudomonadota</taxon>
        <taxon>Alphaproteobacteria</taxon>
        <taxon>Hyphomicrobiales</taxon>
        <taxon>Rhizobiaceae</taxon>
        <taxon>Rhizobium/Agrobacterium group</taxon>
        <taxon>Allorhizobium</taxon>
    </lineage>
</organism>
<gene>
    <name evidence="2" type="ORF">BJF91_15695</name>
    <name evidence="1" type="ORF">GGQ71_004152</name>
</gene>
<dbReference type="STRING" id="887144.BJF91_15695"/>
<name>A0A1Q9A9D5_9HYPH</name>
<dbReference type="AlphaFoldDB" id="A0A1Q9A9D5"/>
<dbReference type="EMBL" id="MKIN01000019">
    <property type="protein sequence ID" value="OLP51490.1"/>
    <property type="molecule type" value="Genomic_DNA"/>
</dbReference>
<sequence>MIDSAPSHDITQEDLLGRINAHRELLIALMTAGLKGPDAVRDLVQDLEQEAQLSDGQEDPGAVPNRALAEAIAAQRETRDILAAARARAGQSDPKA</sequence>
<proteinExistence type="predicted"/>
<dbReference type="EMBL" id="JACIED010000006">
    <property type="protein sequence ID" value="MBB4009855.1"/>
    <property type="molecule type" value="Genomic_DNA"/>
</dbReference>